<comment type="function">
    <text evidence="11">Structure-specific nuclease with 5'-flap endonuclease and 5'-3' exonuclease activities involved in DNA replication and repair. During DNA replication, cleaves the 5'-overhanging flap structure that is generated by displacement synthesis when DNA polymerase encounters the 5'-end of a downstream Okazaki fragment. Binds the unpaired 3'-DNA end and kinks the DNA to facilitate 5' cleavage specificity. Cleaves one nucleotide into the double-stranded DNA from the junction in flap DNA, leaving a nick for ligation. Also involved in the base excision repair (BER) pathway. Acts as a genome stabilization factor that prevents flaps from equilibrating into structurs that lead to duplications and deletions. Also possesses 5'-3' exonuclease activity on nicked or gapped double-stranded DNA.</text>
</comment>
<feature type="binding site" evidence="11">
    <location>
        <position position="155"/>
    </location>
    <ligand>
        <name>Mg(2+)</name>
        <dbReference type="ChEBI" id="CHEBI:18420"/>
        <label>1</label>
    </ligand>
</feature>
<dbReference type="CDD" id="cd09903">
    <property type="entry name" value="H3TH_FEN1-Arc"/>
    <property type="match status" value="1"/>
</dbReference>
<dbReference type="InterPro" id="IPR006084">
    <property type="entry name" value="XPG/Rad2"/>
</dbReference>
<dbReference type="SMART" id="SM00484">
    <property type="entry name" value="XPGI"/>
    <property type="match status" value="1"/>
</dbReference>
<keyword evidence="9 11" id="KW-0234">DNA repair</keyword>
<feature type="domain" description="5'-3' exonuclease" evidence="12">
    <location>
        <begin position="21"/>
        <end position="303"/>
    </location>
</feature>
<dbReference type="GO" id="GO:0006281">
    <property type="term" value="P:DNA repair"/>
    <property type="evidence" value="ECO:0007669"/>
    <property type="project" value="UniProtKB-UniRule"/>
</dbReference>
<keyword evidence="3 11" id="KW-0479">Metal-binding</keyword>
<dbReference type="KEGG" id="tpe:Tpen_0426"/>
<keyword evidence="6 11" id="KW-0378">Hydrolase</keyword>
<dbReference type="Pfam" id="PF00867">
    <property type="entry name" value="XPG_I"/>
    <property type="match status" value="1"/>
</dbReference>
<dbReference type="PANTHER" id="PTHR11081:SF9">
    <property type="entry name" value="FLAP ENDONUCLEASE 1"/>
    <property type="match status" value="1"/>
</dbReference>
<evidence type="ECO:0000256" key="2">
    <source>
        <dbReference type="ARBA" id="ARBA00022722"/>
    </source>
</evidence>
<evidence type="ECO:0000256" key="7">
    <source>
        <dbReference type="ARBA" id="ARBA00022839"/>
    </source>
</evidence>
<proteinExistence type="inferred from homology"/>
<dbReference type="OrthoDB" id="9593at2157"/>
<comment type="caution">
    <text evidence="11">Lacks conserved residue(s) required for the propagation of feature annotation.</text>
</comment>
<keyword evidence="1 11" id="KW-0235">DNA replication</keyword>
<evidence type="ECO:0000259" key="14">
    <source>
        <dbReference type="SMART" id="SM00485"/>
    </source>
</evidence>
<dbReference type="FunFam" id="3.40.50.1010:FF:000016">
    <property type="entry name" value="Flap endonuclease 1"/>
    <property type="match status" value="1"/>
</dbReference>
<keyword evidence="7 11" id="KW-0269">Exonuclease</keyword>
<comment type="subunit">
    <text evidence="11">Interacts with PCNA. PCNA stimulates the nuclease activity without altering cleavage specificity.</text>
</comment>
<dbReference type="SUPFAM" id="SSF88723">
    <property type="entry name" value="PIN domain-like"/>
    <property type="match status" value="1"/>
</dbReference>
<dbReference type="STRING" id="368408.Tpen_0426"/>
<evidence type="ECO:0000256" key="8">
    <source>
        <dbReference type="ARBA" id="ARBA00022842"/>
    </source>
</evidence>
<evidence type="ECO:0000256" key="9">
    <source>
        <dbReference type="ARBA" id="ARBA00023204"/>
    </source>
</evidence>
<dbReference type="GO" id="GO:0008409">
    <property type="term" value="F:5'-3' exonuclease activity"/>
    <property type="evidence" value="ECO:0007669"/>
    <property type="project" value="UniProtKB-UniRule"/>
</dbReference>
<dbReference type="InterPro" id="IPR036279">
    <property type="entry name" value="5-3_exonuclease_C_sf"/>
</dbReference>
<comment type="function">
    <text evidence="10">Structure-specific nuclease with 5'-flap endonuclease and 5'-3' exonuclease activities involved in DNA replication and repair. During DNA replication, cleaves the 5'-overhanging flap structure that is generated by displacement synthesis when DNA polymerase encounters the 5'-end of a downstream Okazaki fragment. Binds the unpaired 3'-DNA end and kinks the DNA to facilitate 5' cleavage specificity. Cleaves one nucleotide into the double-stranded DNA from the junction in flap DNA, leaving a nick for ligation. Also involved in the base excision repair (BER) pathway. Acts as a genome stabilization factor that prevents flaps from equilibrating into structures that lead to duplications and deletions. Also possesses 5'-3' exonuclease activity on nicked or gapped double-stranded DNA.</text>
</comment>
<dbReference type="Gene3D" id="3.40.50.1010">
    <property type="entry name" value="5'-nuclease"/>
    <property type="match status" value="1"/>
</dbReference>
<feature type="domain" description="XPG-I" evidence="13">
    <location>
        <begin position="141"/>
        <end position="222"/>
    </location>
</feature>
<dbReference type="InterPro" id="IPR008918">
    <property type="entry name" value="HhH2"/>
</dbReference>
<reference evidence="16" key="1">
    <citation type="journal article" date="2008" name="J. Bacteriol.">
        <title>Genome sequence of Thermofilum pendens reveals an exceptional loss of biosynthetic pathways without genome reduction.</title>
        <authorList>
            <person name="Anderson I."/>
            <person name="Rodriguez J."/>
            <person name="Susanti D."/>
            <person name="Porat I."/>
            <person name="Reich C."/>
            <person name="Ulrich L.E."/>
            <person name="Elkins J.G."/>
            <person name="Mavromatis K."/>
            <person name="Lykidis A."/>
            <person name="Kim E."/>
            <person name="Thompson L.S."/>
            <person name="Nolan M."/>
            <person name="Land M."/>
            <person name="Copeland A."/>
            <person name="Lapidus A."/>
            <person name="Lucas S."/>
            <person name="Detter C."/>
            <person name="Zhulin I.B."/>
            <person name="Olsen G.J."/>
            <person name="Whitman W."/>
            <person name="Mukhopadhyay B."/>
            <person name="Bristow J."/>
            <person name="Kyrpides N."/>
        </authorList>
    </citation>
    <scope>NUCLEOTIDE SEQUENCE [LARGE SCALE GENOMIC DNA]</scope>
    <source>
        <strain evidence="16">DSM 2475 / Hrk 5</strain>
    </source>
</reference>
<dbReference type="CDD" id="cd09867">
    <property type="entry name" value="PIN_FEN1"/>
    <property type="match status" value="1"/>
</dbReference>
<feature type="binding site" evidence="11">
    <location>
        <position position="174"/>
    </location>
    <ligand>
        <name>Mg(2+)</name>
        <dbReference type="ChEBI" id="CHEBI:18420"/>
        <label>2</label>
    </ligand>
</feature>
<keyword evidence="16" id="KW-1185">Reference proteome</keyword>
<dbReference type="InterPro" id="IPR002421">
    <property type="entry name" value="5-3_exonuclease"/>
</dbReference>
<keyword evidence="5 11" id="KW-0227">DNA damage</keyword>
<keyword evidence="4 11" id="KW-0255">Endonuclease</keyword>
<evidence type="ECO:0000259" key="12">
    <source>
        <dbReference type="SMART" id="SM00475"/>
    </source>
</evidence>
<dbReference type="GO" id="GO:0043137">
    <property type="term" value="P:DNA replication, removal of RNA primer"/>
    <property type="evidence" value="ECO:0007669"/>
    <property type="project" value="UniProtKB-UniRule"/>
</dbReference>
<evidence type="ECO:0000256" key="3">
    <source>
        <dbReference type="ARBA" id="ARBA00022723"/>
    </source>
</evidence>
<dbReference type="Gene3D" id="1.10.150.20">
    <property type="entry name" value="5' to 3' exonuclease, C-terminal subdomain"/>
    <property type="match status" value="1"/>
</dbReference>
<dbReference type="InterPro" id="IPR006085">
    <property type="entry name" value="XPG_DNA_repair_N"/>
</dbReference>
<dbReference type="Pfam" id="PF00752">
    <property type="entry name" value="XPG_N"/>
    <property type="match status" value="1"/>
</dbReference>
<dbReference type="EC" id="3.1.-.-" evidence="11"/>
<dbReference type="EMBL" id="CP000505">
    <property type="protein sequence ID" value="ABL77835.1"/>
    <property type="molecule type" value="Genomic_DNA"/>
</dbReference>
<dbReference type="RefSeq" id="WP_011752100.1">
    <property type="nucleotide sequence ID" value="NC_008698.1"/>
</dbReference>
<dbReference type="PRINTS" id="PR00853">
    <property type="entry name" value="XPGRADSUPER"/>
</dbReference>
<dbReference type="eggNOG" id="arCOG04050">
    <property type="taxonomic scope" value="Archaea"/>
</dbReference>
<sequence>MGVNLTPLVKPKKIGLQGVRGRVLAVDALNSVYQFLALVRDERGMLFTNSRGEVTSHLIGLLSRYSRLAYEYDASFIFVFDGSPHPLKARELEKRKKQREKAKQEYAELLSKGDLRKAFSKAVVSAEVDDRIVESTKRLVRLMGFPVVDAVHDAEAQAAYLVKRGEAWAVSSMDWDSLLYGSPRLVRYLTLTGFEWLPSKQKARKLIPELVTLEELLSGHGITLRQLVDIAILVGTDYNEGVKGVGPLRALKMIKRYGSLENLPVSVRRHLPENYEAVRQIFLNPPLNEKYSLSFSPPDKEGLMKFLVDENDFSPKRVEVYLRRLEAAYERRKGGLTRFLA</sequence>
<comment type="cofactor">
    <cofactor evidence="11">
        <name>Mg(2+)</name>
        <dbReference type="ChEBI" id="CHEBI:18420"/>
    </cofactor>
    <text evidence="11">Binds 2 magnesium ions per subunit. They probably participate in the reaction catalyzed by the enzyme. May bind an additional third magnesium ion after substrate binding.</text>
</comment>
<keyword evidence="8 11" id="KW-0460">Magnesium</keyword>
<evidence type="ECO:0000256" key="11">
    <source>
        <dbReference type="HAMAP-Rule" id="MF_00614"/>
    </source>
</evidence>
<keyword evidence="2 11" id="KW-0540">Nuclease</keyword>
<feature type="binding site" evidence="11">
    <location>
        <position position="27"/>
    </location>
    <ligand>
        <name>Mg(2+)</name>
        <dbReference type="ChEBI" id="CHEBI:18420"/>
        <label>1</label>
    </ligand>
</feature>
<dbReference type="InterPro" id="IPR029060">
    <property type="entry name" value="PIN-like_dom_sf"/>
</dbReference>
<dbReference type="GeneID" id="4602105"/>
<accession>A1RXA5</accession>
<feature type="binding site" evidence="11">
    <location>
        <position position="81"/>
    </location>
    <ligand>
        <name>Mg(2+)</name>
        <dbReference type="ChEBI" id="CHEBI:18420"/>
        <label>1</label>
    </ligand>
</feature>
<protein>
    <recommendedName>
        <fullName evidence="11">Flap endonuclease 1</fullName>
        <shortName evidence="11">FEN-1</shortName>
        <ecNumber evidence="11">3.1.-.-</ecNumber>
    </recommendedName>
    <alternativeName>
        <fullName evidence="11">Flap structure-specific endonuclease 1</fullName>
    </alternativeName>
</protein>
<comment type="similarity">
    <text evidence="11">Belongs to the XPG/RAD2 endonuclease family. FEN1 subfamily.</text>
</comment>
<dbReference type="SUPFAM" id="SSF47807">
    <property type="entry name" value="5' to 3' exonuclease, C-terminal subdomain"/>
    <property type="match status" value="1"/>
</dbReference>
<dbReference type="GO" id="GO:0017108">
    <property type="term" value="F:5'-flap endonuclease activity"/>
    <property type="evidence" value="ECO:0007669"/>
    <property type="project" value="UniProtKB-UniRule"/>
</dbReference>
<evidence type="ECO:0000259" key="13">
    <source>
        <dbReference type="SMART" id="SM00484"/>
    </source>
</evidence>
<feature type="binding site" evidence="11">
    <location>
        <position position="176"/>
    </location>
    <ligand>
        <name>Mg(2+)</name>
        <dbReference type="ChEBI" id="CHEBI:18420"/>
        <label>2</label>
    </ligand>
</feature>
<dbReference type="GO" id="GO:0000287">
    <property type="term" value="F:magnesium ion binding"/>
    <property type="evidence" value="ECO:0007669"/>
    <property type="project" value="UniProtKB-UniRule"/>
</dbReference>
<evidence type="ECO:0000256" key="4">
    <source>
        <dbReference type="ARBA" id="ARBA00022759"/>
    </source>
</evidence>
<dbReference type="HOGENOM" id="CLU_032444_0_0_2"/>
<evidence type="ECO:0000313" key="15">
    <source>
        <dbReference type="EMBL" id="ABL77835.1"/>
    </source>
</evidence>
<evidence type="ECO:0000256" key="1">
    <source>
        <dbReference type="ARBA" id="ARBA00022705"/>
    </source>
</evidence>
<dbReference type="GO" id="GO:0003677">
    <property type="term" value="F:DNA binding"/>
    <property type="evidence" value="ECO:0007669"/>
    <property type="project" value="UniProtKB-UniRule"/>
</dbReference>
<dbReference type="NCBIfam" id="TIGR03674">
    <property type="entry name" value="fen_arch"/>
    <property type="match status" value="1"/>
</dbReference>
<dbReference type="InterPro" id="IPR023426">
    <property type="entry name" value="Flap_endonuc"/>
</dbReference>
<dbReference type="HAMAP" id="MF_00614">
    <property type="entry name" value="Fen"/>
    <property type="match status" value="1"/>
</dbReference>
<organism evidence="15 16">
    <name type="scientific">Thermofilum pendens (strain DSM 2475 / Hrk 5)</name>
    <dbReference type="NCBI Taxonomy" id="368408"/>
    <lineage>
        <taxon>Archaea</taxon>
        <taxon>Thermoproteota</taxon>
        <taxon>Thermoprotei</taxon>
        <taxon>Thermofilales</taxon>
        <taxon>Thermofilaceae</taxon>
        <taxon>Thermofilum</taxon>
    </lineage>
</organism>
<feature type="binding site" evidence="11">
    <location>
        <position position="237"/>
    </location>
    <ligand>
        <name>Mg(2+)</name>
        <dbReference type="ChEBI" id="CHEBI:18420"/>
        <label>2</label>
    </ligand>
</feature>
<dbReference type="SMART" id="SM00475">
    <property type="entry name" value="53EXOc"/>
    <property type="match status" value="1"/>
</dbReference>
<evidence type="ECO:0000256" key="5">
    <source>
        <dbReference type="ARBA" id="ARBA00022763"/>
    </source>
</evidence>
<dbReference type="EnsemblBacteria" id="ABL77835">
    <property type="protein sequence ID" value="ABL77835"/>
    <property type="gene ID" value="Tpen_0426"/>
</dbReference>
<dbReference type="InterPro" id="IPR006086">
    <property type="entry name" value="XPG-I_dom"/>
</dbReference>
<name>A1RXA5_THEPD</name>
<dbReference type="InterPro" id="IPR019973">
    <property type="entry name" value="Flap_endonuc_arc"/>
</dbReference>
<dbReference type="SMART" id="SM00279">
    <property type="entry name" value="HhH2"/>
    <property type="match status" value="1"/>
</dbReference>
<evidence type="ECO:0000313" key="16">
    <source>
        <dbReference type="Proteomes" id="UP000000641"/>
    </source>
</evidence>
<gene>
    <name evidence="11" type="primary">fen</name>
    <name evidence="15" type="ordered locus">Tpen_0426</name>
</gene>
<dbReference type="Proteomes" id="UP000000641">
    <property type="component" value="Chromosome"/>
</dbReference>
<dbReference type="AlphaFoldDB" id="A1RXA5"/>
<dbReference type="SMART" id="SM00485">
    <property type="entry name" value="XPGN"/>
    <property type="match status" value="1"/>
</dbReference>
<evidence type="ECO:0000256" key="10">
    <source>
        <dbReference type="ARBA" id="ARBA00024702"/>
    </source>
</evidence>
<feature type="domain" description="XPG N-terminal" evidence="14">
    <location>
        <begin position="1"/>
        <end position="102"/>
    </location>
</feature>
<evidence type="ECO:0000256" key="6">
    <source>
        <dbReference type="ARBA" id="ARBA00022801"/>
    </source>
</evidence>
<dbReference type="PANTHER" id="PTHR11081">
    <property type="entry name" value="FLAP ENDONUCLEASE FAMILY MEMBER"/>
    <property type="match status" value="1"/>
</dbReference>